<evidence type="ECO:0000259" key="8">
    <source>
        <dbReference type="PROSITE" id="PS51029"/>
    </source>
</evidence>
<dbReference type="GO" id="GO:0046872">
    <property type="term" value="F:metal ion binding"/>
    <property type="evidence" value="ECO:0007669"/>
    <property type="project" value="UniProtKB-KW"/>
</dbReference>
<dbReference type="GO" id="GO:0005634">
    <property type="term" value="C:nucleus"/>
    <property type="evidence" value="ECO:0007669"/>
    <property type="project" value="UniProtKB-SubCell"/>
</dbReference>
<dbReference type="Proteomes" id="UP000580250">
    <property type="component" value="Unassembled WGS sequence"/>
</dbReference>
<evidence type="ECO:0000256" key="5">
    <source>
        <dbReference type="ARBA" id="ARBA00022723"/>
    </source>
</evidence>
<sequence>MSTKIDMNLFIEMIQQNEIIWRKGHSEHKDKNKNDKIWLSIAEQSGFDDVKSAKQKWKHLCDYYSKLKKPKASGSDGKDVKWPYLNSMSFLEEEKENCSSRIDSIQTMSIPNDVKDLLNCTISMSSSDDENEKIFTQKLPSKRRRLSDTDKDDAVDNCIVESNEEWKNIANGFEKRWNMPLCIGALDGKLVRVRKPNNSGSLYHDYKHNFSLNMLALCDYRYRILYVDVGEYGYKGDANVFSSSSLKAKLNDNLLNIPEPTHLPGLPDSDKINYFIVADAAFPLSLNIMKPFAGNALSHQQRIYNYRISRARRVIENVFGIMCVKWRILLKPIETNIESANWIIRAIIVLHNFLIDESTTNKILSMVDHETEVYRDLENGEWRNLLSGSEPLPSTQQIQNHARNWPVEAKMMRENLMNYFNSDIGSVAWQEKMV</sequence>
<comment type="caution">
    <text evidence="9">The sequence shown here is derived from an EMBL/GenBank/DDBJ whole genome shotgun (WGS) entry which is preliminary data.</text>
</comment>
<dbReference type="GO" id="GO:0016787">
    <property type="term" value="F:hydrolase activity"/>
    <property type="evidence" value="ECO:0007669"/>
    <property type="project" value="UniProtKB-KW"/>
</dbReference>
<evidence type="ECO:0000256" key="4">
    <source>
        <dbReference type="ARBA" id="ARBA00022722"/>
    </source>
</evidence>
<evidence type="ECO:0000313" key="9">
    <source>
        <dbReference type="EMBL" id="CAD2188343.1"/>
    </source>
</evidence>
<dbReference type="PANTHER" id="PTHR22930">
    <property type="match status" value="1"/>
</dbReference>
<comment type="similarity">
    <text evidence="3">Belongs to the HARBI1 family.</text>
</comment>
<dbReference type="InterPro" id="IPR045249">
    <property type="entry name" value="HARBI1-like"/>
</dbReference>
<feature type="domain" description="MADF" evidence="8">
    <location>
        <begin position="9"/>
        <end position="96"/>
    </location>
</feature>
<evidence type="ECO:0000256" key="3">
    <source>
        <dbReference type="ARBA" id="ARBA00006958"/>
    </source>
</evidence>
<reference evidence="9 10" key="1">
    <citation type="submission" date="2020-08" db="EMBL/GenBank/DDBJ databases">
        <authorList>
            <person name="Koutsovoulos G."/>
            <person name="Danchin GJ E."/>
        </authorList>
    </citation>
    <scope>NUCLEOTIDE SEQUENCE [LARGE SCALE GENOMIC DNA]</scope>
</reference>
<dbReference type="InterPro" id="IPR006578">
    <property type="entry name" value="MADF-dom"/>
</dbReference>
<dbReference type="GO" id="GO:0004518">
    <property type="term" value="F:nuclease activity"/>
    <property type="evidence" value="ECO:0007669"/>
    <property type="project" value="UniProtKB-KW"/>
</dbReference>
<evidence type="ECO:0000256" key="1">
    <source>
        <dbReference type="ARBA" id="ARBA00001968"/>
    </source>
</evidence>
<comment type="subcellular location">
    <subcellularLocation>
        <location evidence="2">Nucleus</location>
    </subcellularLocation>
</comment>
<keyword evidence="7" id="KW-0539">Nucleus</keyword>
<dbReference type="PROSITE" id="PS51029">
    <property type="entry name" value="MADF"/>
    <property type="match status" value="1"/>
</dbReference>
<gene>
    <name evidence="9" type="ORF">MENT_LOCUS40987</name>
</gene>
<evidence type="ECO:0000256" key="7">
    <source>
        <dbReference type="ARBA" id="ARBA00023242"/>
    </source>
</evidence>
<dbReference type="PANTHER" id="PTHR22930:SF269">
    <property type="entry name" value="NUCLEASE HARBI1-LIKE PROTEIN"/>
    <property type="match status" value="1"/>
</dbReference>
<comment type="cofactor">
    <cofactor evidence="1">
        <name>a divalent metal cation</name>
        <dbReference type="ChEBI" id="CHEBI:60240"/>
    </cofactor>
</comment>
<dbReference type="Pfam" id="PF10545">
    <property type="entry name" value="MADF_DNA_bdg"/>
    <property type="match status" value="1"/>
</dbReference>
<keyword evidence="5" id="KW-0479">Metal-binding</keyword>
<evidence type="ECO:0000256" key="2">
    <source>
        <dbReference type="ARBA" id="ARBA00004123"/>
    </source>
</evidence>
<accession>A0A6V7WMU6</accession>
<dbReference type="SMART" id="SM00595">
    <property type="entry name" value="MADF"/>
    <property type="match status" value="1"/>
</dbReference>
<dbReference type="OrthoDB" id="6081971at2759"/>
<keyword evidence="6" id="KW-0378">Hydrolase</keyword>
<evidence type="ECO:0000313" key="10">
    <source>
        <dbReference type="Proteomes" id="UP000580250"/>
    </source>
</evidence>
<dbReference type="EMBL" id="CAJEWN010000687">
    <property type="protein sequence ID" value="CAD2188343.1"/>
    <property type="molecule type" value="Genomic_DNA"/>
</dbReference>
<dbReference type="AlphaFoldDB" id="A0A6V7WMU6"/>
<evidence type="ECO:0000256" key="6">
    <source>
        <dbReference type="ARBA" id="ARBA00022801"/>
    </source>
</evidence>
<protein>
    <recommendedName>
        <fullName evidence="8">MADF domain-containing protein</fullName>
    </recommendedName>
</protein>
<organism evidence="9 10">
    <name type="scientific">Meloidogyne enterolobii</name>
    <name type="common">Root-knot nematode worm</name>
    <name type="synonym">Meloidogyne mayaguensis</name>
    <dbReference type="NCBI Taxonomy" id="390850"/>
    <lineage>
        <taxon>Eukaryota</taxon>
        <taxon>Metazoa</taxon>
        <taxon>Ecdysozoa</taxon>
        <taxon>Nematoda</taxon>
        <taxon>Chromadorea</taxon>
        <taxon>Rhabditida</taxon>
        <taxon>Tylenchina</taxon>
        <taxon>Tylenchomorpha</taxon>
        <taxon>Tylenchoidea</taxon>
        <taxon>Meloidogynidae</taxon>
        <taxon>Meloidogyninae</taxon>
        <taxon>Meloidogyne</taxon>
    </lineage>
</organism>
<dbReference type="Pfam" id="PF13359">
    <property type="entry name" value="DDE_Tnp_4"/>
    <property type="match status" value="1"/>
</dbReference>
<name>A0A6V7WMU6_MELEN</name>
<proteinExistence type="inferred from homology"/>
<keyword evidence="4" id="KW-0540">Nuclease</keyword>
<dbReference type="InterPro" id="IPR027806">
    <property type="entry name" value="HARBI1_dom"/>
</dbReference>